<feature type="region of interest" description="Disordered" evidence="1">
    <location>
        <begin position="119"/>
        <end position="142"/>
    </location>
</feature>
<dbReference type="RefSeq" id="XP_056688201.1">
    <property type="nucleotide sequence ID" value="XM_056832223.1"/>
</dbReference>
<name>A0ABM3QXV6_SPIOL</name>
<proteinExistence type="predicted"/>
<feature type="compositionally biased region" description="Polar residues" evidence="1">
    <location>
        <begin position="376"/>
        <end position="400"/>
    </location>
</feature>
<accession>A0ABM3QXV6</accession>
<dbReference type="PANTHER" id="PTHR45521">
    <property type="entry name" value="TSET COMPLEX MEMBER TSTF"/>
    <property type="match status" value="1"/>
</dbReference>
<dbReference type="GeneID" id="130463169"/>
<feature type="region of interest" description="Disordered" evidence="1">
    <location>
        <begin position="340"/>
        <end position="477"/>
    </location>
</feature>
<evidence type="ECO:0000256" key="1">
    <source>
        <dbReference type="SAM" id="MobiDB-lite"/>
    </source>
</evidence>
<organism evidence="2 3">
    <name type="scientific">Spinacia oleracea</name>
    <name type="common">Spinach</name>
    <dbReference type="NCBI Taxonomy" id="3562"/>
    <lineage>
        <taxon>Eukaryota</taxon>
        <taxon>Viridiplantae</taxon>
        <taxon>Streptophyta</taxon>
        <taxon>Embryophyta</taxon>
        <taxon>Tracheophyta</taxon>
        <taxon>Spermatophyta</taxon>
        <taxon>Magnoliopsida</taxon>
        <taxon>eudicotyledons</taxon>
        <taxon>Gunneridae</taxon>
        <taxon>Pentapetalae</taxon>
        <taxon>Caryophyllales</taxon>
        <taxon>Chenopodiaceae</taxon>
        <taxon>Chenopodioideae</taxon>
        <taxon>Anserineae</taxon>
        <taxon>Spinacia</taxon>
    </lineage>
</organism>
<evidence type="ECO:0000313" key="2">
    <source>
        <dbReference type="Proteomes" id="UP000813463"/>
    </source>
</evidence>
<feature type="compositionally biased region" description="Low complexity" evidence="1">
    <location>
        <begin position="357"/>
        <end position="366"/>
    </location>
</feature>
<dbReference type="InterPro" id="IPR053290">
    <property type="entry name" value="TSET_complex_member"/>
</dbReference>
<reference evidence="2" key="1">
    <citation type="journal article" date="2021" name="Nat. Commun.">
        <title>Genomic analyses provide insights into spinach domestication and the genetic basis of agronomic traits.</title>
        <authorList>
            <person name="Cai X."/>
            <person name="Sun X."/>
            <person name="Xu C."/>
            <person name="Sun H."/>
            <person name="Wang X."/>
            <person name="Ge C."/>
            <person name="Zhang Z."/>
            <person name="Wang Q."/>
            <person name="Fei Z."/>
            <person name="Jiao C."/>
            <person name="Wang Q."/>
        </authorList>
    </citation>
    <scope>NUCLEOTIDE SEQUENCE [LARGE SCALE GENOMIC DNA]</scope>
    <source>
        <strain evidence="2">cv. Varoflay</strain>
    </source>
</reference>
<evidence type="ECO:0000313" key="3">
    <source>
        <dbReference type="RefSeq" id="XP_056688201.1"/>
    </source>
</evidence>
<dbReference type="Gene3D" id="1.25.40.470">
    <property type="match status" value="1"/>
</dbReference>
<sequence length="524" mass="55433">MVRNKGKSKFVVGSSSEREEVPSGRVQKASKGWPSEKPVEKRSTGWDASKDGAVGGSGVSERAASGKKAGSSGLAEEDTIPSPLKPSTTSGIEIQDITKVVEALETDAVLGSDVPIVAEEKEESADVPLERERSPDEEMVDLTGPDVEIPEAEKDVPSAEEEQPEQGCLLKAGQLFSELVEVKQLYLKYSREARAIAEEIGTEVGKLTFRVEEDAEKIASFDKEKKYMAAKSERRMRPFGSWSKTELTSILLISVESSIGMSHLAFSAAVLGDNALMEKAWHETGMLAEAVLHSHAHGRPTLKNLVEAWNKTLQKEIEHTRTTKTDATSAFLASLEDSKLPSLGDTVPATKGSQQEPGKPLLLGAPPIAPPKDSGDSSVPPSADSSQPGAPSIADSNQPGAPSIPESSLPGAPSIAESSLPGATPPEASSNLGIALTDSTHAREETSEIGAASAEVSDQPKPGAPSSADLSDPGSSTHVDSLLNPWISVSLLLYSQLILINLKLHNLQPTQLNLPWISGLLSNN</sequence>
<feature type="compositionally biased region" description="Basic and acidic residues" evidence="1">
    <location>
        <begin position="37"/>
        <end position="50"/>
    </location>
</feature>
<reference evidence="3" key="2">
    <citation type="submission" date="2025-08" db="UniProtKB">
        <authorList>
            <consortium name="RefSeq"/>
        </authorList>
    </citation>
    <scope>IDENTIFICATION</scope>
    <source>
        <tissue evidence="3">Leaf</tissue>
    </source>
</reference>
<gene>
    <name evidence="3" type="primary">LOC130463169</name>
</gene>
<keyword evidence="2" id="KW-1185">Reference proteome</keyword>
<dbReference type="Proteomes" id="UP000813463">
    <property type="component" value="Chromosome 1"/>
</dbReference>
<protein>
    <submittedName>
        <fullName evidence="3">Uncharacterized protein</fullName>
    </submittedName>
</protein>
<dbReference type="PANTHER" id="PTHR45521:SF2">
    <property type="entry name" value="TRANSDUCIN_WD40 REPEAT-LIKE SUPERFAMILY PROTEIN"/>
    <property type="match status" value="1"/>
</dbReference>
<feature type="region of interest" description="Disordered" evidence="1">
    <location>
        <begin position="1"/>
        <end position="93"/>
    </location>
</feature>